<dbReference type="Proteomes" id="UP000008066">
    <property type="component" value="Unassembled WGS sequence"/>
</dbReference>
<dbReference type="RefSeq" id="XP_006695969.1">
    <property type="nucleotide sequence ID" value="XM_006695906.1"/>
</dbReference>
<dbReference type="eggNOG" id="KOG2580">
    <property type="taxonomic scope" value="Eukaryota"/>
</dbReference>
<keyword evidence="6" id="KW-0067">ATP-binding</keyword>
<reference evidence="15 16" key="1">
    <citation type="journal article" date="2011" name="Cell">
        <title>Insight into structure and assembly of the nuclear pore complex by utilizing the genome of a eukaryotic thermophile.</title>
        <authorList>
            <person name="Amlacher S."/>
            <person name="Sarges P."/>
            <person name="Flemming D."/>
            <person name="van Noort V."/>
            <person name="Kunze R."/>
            <person name="Devos D.P."/>
            <person name="Arumugam M."/>
            <person name="Bork P."/>
            <person name="Hurt E."/>
        </authorList>
    </citation>
    <scope>NUCLEOTIDE SEQUENCE [LARGE SCALE GENOMIC DNA]</scope>
    <source>
        <strain evidence="16">DSM 1495 / CBS 144.50 / IMI 039719</strain>
    </source>
</reference>
<organism evidence="16">
    <name type="scientific">Chaetomium thermophilum (strain DSM 1495 / CBS 144.50 / IMI 039719)</name>
    <name type="common">Thermochaetoides thermophila</name>
    <dbReference type="NCBI Taxonomy" id="759272"/>
    <lineage>
        <taxon>Eukaryota</taxon>
        <taxon>Fungi</taxon>
        <taxon>Dikarya</taxon>
        <taxon>Ascomycota</taxon>
        <taxon>Pezizomycotina</taxon>
        <taxon>Sordariomycetes</taxon>
        <taxon>Sordariomycetidae</taxon>
        <taxon>Sordariales</taxon>
        <taxon>Chaetomiaceae</taxon>
        <taxon>Thermochaetoides</taxon>
    </lineage>
</organism>
<dbReference type="EMBL" id="GL988045">
    <property type="protein sequence ID" value="EGS19024.1"/>
    <property type="molecule type" value="Genomic_DNA"/>
</dbReference>
<protein>
    <recommendedName>
        <fullName evidence="12">Mitochondrial import inner membrane translocase subunit TIM44</fullName>
    </recommendedName>
</protein>
<feature type="region of interest" description="Disordered" evidence="13">
    <location>
        <begin position="1"/>
        <end position="70"/>
    </location>
</feature>
<keyword evidence="11" id="KW-0472">Membrane</keyword>
<proteinExistence type="inferred from homology"/>
<keyword evidence="16" id="KW-1185">Reference proteome</keyword>
<dbReference type="SUPFAM" id="SSF54427">
    <property type="entry name" value="NTF2-like"/>
    <property type="match status" value="1"/>
</dbReference>
<dbReference type="AlphaFoldDB" id="G0SC98"/>
<feature type="compositionally biased region" description="Polar residues" evidence="13">
    <location>
        <begin position="1"/>
        <end position="11"/>
    </location>
</feature>
<evidence type="ECO:0000256" key="6">
    <source>
        <dbReference type="ARBA" id="ARBA00022840"/>
    </source>
</evidence>
<evidence type="ECO:0000256" key="9">
    <source>
        <dbReference type="ARBA" id="ARBA00023010"/>
    </source>
</evidence>
<dbReference type="STRING" id="759272.G0SC98"/>
<keyword evidence="3" id="KW-0813">Transport</keyword>
<dbReference type="GO" id="GO:0030150">
    <property type="term" value="P:protein import into mitochondrial matrix"/>
    <property type="evidence" value="ECO:0007669"/>
    <property type="project" value="TreeGrafter"/>
</dbReference>
<evidence type="ECO:0000313" key="15">
    <source>
        <dbReference type="EMBL" id="EGS19024.1"/>
    </source>
</evidence>
<dbReference type="KEGG" id="cthr:CTHT_0056450"/>
<feature type="compositionally biased region" description="Polar residues" evidence="13">
    <location>
        <begin position="22"/>
        <end position="34"/>
    </location>
</feature>
<evidence type="ECO:0000256" key="2">
    <source>
        <dbReference type="ARBA" id="ARBA00009597"/>
    </source>
</evidence>
<dbReference type="OrthoDB" id="10265990at2759"/>
<dbReference type="InterPro" id="IPR032710">
    <property type="entry name" value="NTF2-like_dom_sf"/>
</dbReference>
<dbReference type="InterPro" id="IPR039544">
    <property type="entry name" value="Tim44-like"/>
</dbReference>
<dbReference type="OMA" id="NFQMEPF"/>
<feature type="compositionally biased region" description="Basic and acidic residues" evidence="13">
    <location>
        <begin position="100"/>
        <end position="130"/>
    </location>
</feature>
<evidence type="ECO:0000256" key="4">
    <source>
        <dbReference type="ARBA" id="ARBA00022741"/>
    </source>
</evidence>
<keyword evidence="7" id="KW-0653">Protein transport</keyword>
<comment type="subcellular location">
    <subcellularLocation>
        <location evidence="1">Mitochondrion inner membrane</location>
        <topology evidence="1">Peripheral membrane protein</topology>
    </subcellularLocation>
</comment>
<accession>G0SC98</accession>
<dbReference type="FunFam" id="3.10.450.240:FF:000002">
    <property type="entry name" value="Mitochondrial import inner membrane translocase subunit TIM44"/>
    <property type="match status" value="1"/>
</dbReference>
<dbReference type="Gene3D" id="3.10.450.240">
    <property type="match status" value="1"/>
</dbReference>
<dbReference type="GO" id="GO:0051087">
    <property type="term" value="F:protein-folding chaperone binding"/>
    <property type="evidence" value="ECO:0007669"/>
    <property type="project" value="TreeGrafter"/>
</dbReference>
<evidence type="ECO:0000256" key="5">
    <source>
        <dbReference type="ARBA" id="ARBA00022792"/>
    </source>
</evidence>
<evidence type="ECO:0000256" key="8">
    <source>
        <dbReference type="ARBA" id="ARBA00022946"/>
    </source>
</evidence>
<keyword evidence="9" id="KW-0811">Translocation</keyword>
<evidence type="ECO:0000256" key="3">
    <source>
        <dbReference type="ARBA" id="ARBA00022448"/>
    </source>
</evidence>
<dbReference type="GO" id="GO:0005524">
    <property type="term" value="F:ATP binding"/>
    <property type="evidence" value="ECO:0007669"/>
    <property type="project" value="UniProtKB-KW"/>
</dbReference>
<dbReference type="Pfam" id="PF04280">
    <property type="entry name" value="Tim44"/>
    <property type="match status" value="1"/>
</dbReference>
<evidence type="ECO:0000256" key="11">
    <source>
        <dbReference type="ARBA" id="ARBA00023136"/>
    </source>
</evidence>
<keyword evidence="4" id="KW-0547">Nucleotide-binding</keyword>
<dbReference type="HOGENOM" id="CLU_020932_2_0_1"/>
<dbReference type="GeneID" id="18259683"/>
<evidence type="ECO:0000256" key="7">
    <source>
        <dbReference type="ARBA" id="ARBA00022927"/>
    </source>
</evidence>
<evidence type="ECO:0000313" key="16">
    <source>
        <dbReference type="Proteomes" id="UP000008066"/>
    </source>
</evidence>
<evidence type="ECO:0000256" key="10">
    <source>
        <dbReference type="ARBA" id="ARBA00023128"/>
    </source>
</evidence>
<dbReference type="InterPro" id="IPR007379">
    <property type="entry name" value="Tim44-like_dom"/>
</dbReference>
<comment type="similarity">
    <text evidence="2">Belongs to the Tim44 family.</text>
</comment>
<feature type="domain" description="Tim44-like" evidence="14">
    <location>
        <begin position="362"/>
        <end position="516"/>
    </location>
</feature>
<name>G0SC98_CHATD</name>
<feature type="region of interest" description="Disordered" evidence="13">
    <location>
        <begin position="94"/>
        <end position="141"/>
    </location>
</feature>
<evidence type="ECO:0000259" key="14">
    <source>
        <dbReference type="SMART" id="SM00978"/>
    </source>
</evidence>
<dbReference type="SMART" id="SM00978">
    <property type="entry name" value="Tim44"/>
    <property type="match status" value="1"/>
</dbReference>
<dbReference type="PANTHER" id="PTHR10721:SF1">
    <property type="entry name" value="MITOCHONDRIAL IMPORT INNER MEMBRANE TRANSLOCASE SUBUNIT TIM44"/>
    <property type="match status" value="1"/>
</dbReference>
<keyword evidence="5" id="KW-0999">Mitochondrion inner membrane</keyword>
<dbReference type="PANTHER" id="PTHR10721">
    <property type="entry name" value="MITOCHONDRIAL IMPORT INNER MEMBRANE TRANSLOCASE SUBUNIT TIM44"/>
    <property type="match status" value="1"/>
</dbReference>
<keyword evidence="10" id="KW-0496">Mitochondrion</keyword>
<evidence type="ECO:0000256" key="1">
    <source>
        <dbReference type="ARBA" id="ARBA00004637"/>
    </source>
</evidence>
<sequence length="522" mass="58771">MNTARQMQRLSSPAAPLRVSALRSTARCSSTTPSKYRLLSVRTARSEAATSPALRSLSHQQRQPQPILRSTLPATAIRLDSLSPARTRAFHASARSLQAEGKEGKAKEEGKEEEPKKEKEESKKSKKDEMPPPPPHGDKTPWQVFIETMQNELKESKEWNESTKALASGAQQLAESESIRKAREAYEATSGVVSKTAATVVKTTAAVVGKSAKTVWETPVMKGVRKGANKTGEVLDKATKPIRETEAFKNVKNVIDDGSSSRYGGWTDKEERRRQKELREKMLKESGQAPQVFQEDPNAGTSLTVHKDAAWKEAWREFRDSSKFVQSLFNMKNVYRESDNPLIETARSITDKVASWFAENETAQVIKKVRQMDPSFKLESFLQELREYILPEVLDAYVKGDIETLKLWLSEAQFSVYEALTKQYLQAGLKSDGRILDIRGVDILRARILDPGEIPVFIVTCRTQEVHVYRNAKTNQLAAGMEDKVQLVTYAIGMTRIAEDVNNPETRGWRLIEMQKSGREWI</sequence>
<gene>
    <name evidence="15" type="ORF">CTHT_0056450</name>
</gene>
<dbReference type="GO" id="GO:0005743">
    <property type="term" value="C:mitochondrial inner membrane"/>
    <property type="evidence" value="ECO:0007669"/>
    <property type="project" value="UniProtKB-SubCell"/>
</dbReference>
<evidence type="ECO:0000256" key="12">
    <source>
        <dbReference type="ARBA" id="ARBA00074309"/>
    </source>
</evidence>
<evidence type="ECO:0000256" key="13">
    <source>
        <dbReference type="SAM" id="MobiDB-lite"/>
    </source>
</evidence>
<keyword evidence="8" id="KW-0809">Transit peptide</keyword>